<gene>
    <name evidence="8" type="primary">folC</name>
    <name evidence="8" type="ORF">CIGN_0537</name>
</gene>
<dbReference type="InterPro" id="IPR036565">
    <property type="entry name" value="Mur-like_cat_sf"/>
</dbReference>
<dbReference type="GO" id="GO:0046654">
    <property type="term" value="P:tetrahydrofolate biosynthetic process"/>
    <property type="evidence" value="ECO:0007669"/>
    <property type="project" value="UniProtKB-UniPathway"/>
</dbReference>
<evidence type="ECO:0000256" key="4">
    <source>
        <dbReference type="ARBA" id="ARBA00022741"/>
    </source>
</evidence>
<evidence type="ECO:0000313" key="8">
    <source>
        <dbReference type="EMBL" id="ARQ98834.1"/>
    </source>
</evidence>
<evidence type="ECO:0000313" key="9">
    <source>
        <dbReference type="Proteomes" id="UP000194309"/>
    </source>
</evidence>
<keyword evidence="9" id="KW-1185">Reference proteome</keyword>
<keyword evidence="3" id="KW-0479">Metal-binding</keyword>
<dbReference type="SUPFAM" id="SSF53244">
    <property type="entry name" value="MurD-like peptide ligases, peptide-binding domain"/>
    <property type="match status" value="1"/>
</dbReference>
<dbReference type="GO" id="GO:0005737">
    <property type="term" value="C:cytoplasm"/>
    <property type="evidence" value="ECO:0007669"/>
    <property type="project" value="TreeGrafter"/>
</dbReference>
<comment type="similarity">
    <text evidence="1">Belongs to the folylpolyglutamate synthase family.</text>
</comment>
<keyword evidence="2 8" id="KW-0436">Ligase</keyword>
<proteinExistence type="inferred from homology"/>
<keyword evidence="6" id="KW-0460">Magnesium</keyword>
<name>A0A1X9SRE2_9BACT</name>
<dbReference type="UniPathway" id="UPA00077">
    <property type="reaction ID" value="UER00157"/>
</dbReference>
<dbReference type="NCBIfam" id="TIGR01499">
    <property type="entry name" value="folC"/>
    <property type="match status" value="1"/>
</dbReference>
<sequence>MYTSTLMDYEVFLNKKPLYYDEIDYTRFPRIFNLVKLHLNLPPIIHIVGTNGKGSTGRFLAQILAGAGKKVGHYTSPHIFDFSERFYSSFEEIDKFRLNLAHNRLLEIFSLLNNTSEIVESLSYFEWATLMAGVIFEGYDFLILEAGMGGEYDATNAFDKSLSIFTPIGLDHIDMLGSTIEEIAKTKLNSMQNQALISSEFACMELANQIAKQKSVRLIKQSEIYAKEIQNYAIKFNLPEFLRANLSLAVNAANILNIENLAQIISNLGALTLRGRCEKIKPNLIIDVGHNAHAAKAIAQNLQNIGWREVNLIYNAFDDKDIFGVLLSLKPFIGKIHIYNYKSYSRKLATHKITQIAKDLGITCCEFTNLDENEKYLVFGSFMLVENFIKEEIER</sequence>
<dbReference type="EC" id="6.3.2.12" evidence="8"/>
<keyword evidence="5" id="KW-0067">ATP-binding</keyword>
<dbReference type="Pfam" id="PF08245">
    <property type="entry name" value="Mur_ligase_M"/>
    <property type="match status" value="1"/>
</dbReference>
<organism evidence="8 9">
    <name type="scientific">Campylobacter devanensis</name>
    <dbReference type="NCBI Taxonomy" id="3161138"/>
    <lineage>
        <taxon>Bacteria</taxon>
        <taxon>Pseudomonadati</taxon>
        <taxon>Campylobacterota</taxon>
        <taxon>Epsilonproteobacteria</taxon>
        <taxon>Campylobacterales</taxon>
        <taxon>Campylobacteraceae</taxon>
        <taxon>Campylobacter</taxon>
    </lineage>
</organism>
<dbReference type="GO" id="GO:0005524">
    <property type="term" value="F:ATP binding"/>
    <property type="evidence" value="ECO:0007669"/>
    <property type="project" value="UniProtKB-KW"/>
</dbReference>
<dbReference type="Proteomes" id="UP000194309">
    <property type="component" value="Chromosome"/>
</dbReference>
<dbReference type="Gene3D" id="3.40.1190.10">
    <property type="entry name" value="Mur-like, catalytic domain"/>
    <property type="match status" value="1"/>
</dbReference>
<dbReference type="EMBL" id="CP018788">
    <property type="protein sequence ID" value="ARQ98834.1"/>
    <property type="molecule type" value="Genomic_DNA"/>
</dbReference>
<feature type="domain" description="Mur ligase central" evidence="7">
    <location>
        <begin position="48"/>
        <end position="214"/>
    </location>
</feature>
<dbReference type="AlphaFoldDB" id="A0A1X9SRE2"/>
<dbReference type="STRING" id="1660064.CIGN_0537"/>
<dbReference type="PANTHER" id="PTHR11136:SF0">
    <property type="entry name" value="DIHYDROFOLATE SYNTHETASE-RELATED"/>
    <property type="match status" value="1"/>
</dbReference>
<evidence type="ECO:0000259" key="7">
    <source>
        <dbReference type="Pfam" id="PF08245"/>
    </source>
</evidence>
<accession>A0A1X9SRE2</accession>
<keyword evidence="4" id="KW-0547">Nucleotide-binding</keyword>
<evidence type="ECO:0000256" key="5">
    <source>
        <dbReference type="ARBA" id="ARBA00022840"/>
    </source>
</evidence>
<evidence type="ECO:0000256" key="2">
    <source>
        <dbReference type="ARBA" id="ARBA00022598"/>
    </source>
</evidence>
<dbReference type="InterPro" id="IPR001645">
    <property type="entry name" value="Folylpolyglutamate_synth"/>
</dbReference>
<evidence type="ECO:0000256" key="6">
    <source>
        <dbReference type="ARBA" id="ARBA00022842"/>
    </source>
</evidence>
<evidence type="ECO:0000256" key="3">
    <source>
        <dbReference type="ARBA" id="ARBA00022723"/>
    </source>
</evidence>
<protein>
    <submittedName>
        <fullName evidence="8">Bifunctional folypolyglutamate synthetase / dihydrofolate synthetase</fullName>
        <ecNumber evidence="8">6.3.2.12</ecNumber>
        <ecNumber evidence="8">6.3.2.17</ecNumber>
    </submittedName>
</protein>
<evidence type="ECO:0000256" key="1">
    <source>
        <dbReference type="ARBA" id="ARBA00008276"/>
    </source>
</evidence>
<dbReference type="GO" id="GO:0004326">
    <property type="term" value="F:tetrahydrofolylpolyglutamate synthase activity"/>
    <property type="evidence" value="ECO:0007669"/>
    <property type="project" value="UniProtKB-EC"/>
</dbReference>
<dbReference type="EC" id="6.3.2.17" evidence="8"/>
<dbReference type="InterPro" id="IPR013221">
    <property type="entry name" value="Mur_ligase_cen"/>
</dbReference>
<dbReference type="SUPFAM" id="SSF53623">
    <property type="entry name" value="MurD-like peptide ligases, catalytic domain"/>
    <property type="match status" value="1"/>
</dbReference>
<reference evidence="8 9" key="1">
    <citation type="journal article" date="2017" name="Genome Biol. Evol.">
        <title>Comparative Genomic Analysis Identifies a Campylobacter Clade Deficient in Selenium Metabolism.</title>
        <authorList>
            <person name="Miller W.G."/>
            <person name="Yee E."/>
            <person name="Lopes B.S."/>
            <person name="Chapman M.H."/>
            <person name="Huynh S."/>
            <person name="Bono J.L."/>
            <person name="Parker C.T."/>
            <person name="Strachan N.J.C."/>
            <person name="Forbes K.J."/>
        </authorList>
    </citation>
    <scope>NUCLEOTIDE SEQUENCE [LARGE SCALE GENOMIC DNA]</scope>
    <source>
        <strain evidence="8 9">NCTC 13003</strain>
    </source>
</reference>
<dbReference type="GO" id="GO:0046872">
    <property type="term" value="F:metal ion binding"/>
    <property type="evidence" value="ECO:0007669"/>
    <property type="project" value="UniProtKB-KW"/>
</dbReference>
<dbReference type="GO" id="GO:0008841">
    <property type="term" value="F:dihydrofolate synthase activity"/>
    <property type="evidence" value="ECO:0007669"/>
    <property type="project" value="UniProtKB-EC"/>
</dbReference>
<dbReference type="InterPro" id="IPR036615">
    <property type="entry name" value="Mur_ligase_C_dom_sf"/>
</dbReference>
<dbReference type="Gene3D" id="3.90.190.20">
    <property type="entry name" value="Mur ligase, C-terminal domain"/>
    <property type="match status" value="1"/>
</dbReference>
<dbReference type="PANTHER" id="PTHR11136">
    <property type="entry name" value="FOLYLPOLYGLUTAMATE SYNTHASE-RELATED"/>
    <property type="match status" value="1"/>
</dbReference>
<dbReference type="KEGG" id="cdev:CIGN_0537"/>